<dbReference type="CDD" id="cd00806">
    <property type="entry name" value="TrpRS_core"/>
    <property type="match status" value="1"/>
</dbReference>
<accession>A0ABP3BAM4</accession>
<keyword evidence="4 9" id="KW-0547">Nucleotide-binding</keyword>
<dbReference type="EC" id="6.1.1.2" evidence="2 8"/>
<keyword evidence="6 9" id="KW-0648">Protein biosynthesis</keyword>
<dbReference type="Gene3D" id="3.40.50.620">
    <property type="entry name" value="HUPs"/>
    <property type="match status" value="1"/>
</dbReference>
<dbReference type="PRINTS" id="PR01039">
    <property type="entry name" value="TRNASYNTHTRP"/>
</dbReference>
<protein>
    <recommendedName>
        <fullName evidence="2 8">Tryptophan--tRNA ligase</fullName>
        <ecNumber evidence="2 8">6.1.1.2</ecNumber>
    </recommendedName>
</protein>
<dbReference type="InterPro" id="IPR014729">
    <property type="entry name" value="Rossmann-like_a/b/a_fold"/>
</dbReference>
<name>A0ABP3BAM4_9FLAO</name>
<gene>
    <name evidence="10" type="ORF">KLA_03897</name>
</gene>
<comment type="similarity">
    <text evidence="1 9">Belongs to the class-I aminoacyl-tRNA synthetase family.</text>
</comment>
<proteinExistence type="inferred from homology"/>
<evidence type="ECO:0000256" key="1">
    <source>
        <dbReference type="ARBA" id="ARBA00005594"/>
    </source>
</evidence>
<dbReference type="InterPro" id="IPR050203">
    <property type="entry name" value="Trp-tRNA_synthetase"/>
</dbReference>
<keyword evidence="11" id="KW-1185">Reference proteome</keyword>
<dbReference type="NCBIfam" id="TIGR00233">
    <property type="entry name" value="trpS"/>
    <property type="match status" value="1"/>
</dbReference>
<evidence type="ECO:0000256" key="2">
    <source>
        <dbReference type="ARBA" id="ARBA00013161"/>
    </source>
</evidence>
<evidence type="ECO:0000256" key="6">
    <source>
        <dbReference type="ARBA" id="ARBA00022917"/>
    </source>
</evidence>
<dbReference type="Gene3D" id="1.10.240.10">
    <property type="entry name" value="Tyrosyl-Transfer RNA Synthetase"/>
    <property type="match status" value="1"/>
</dbReference>
<dbReference type="EMBL" id="ARZX01000003">
    <property type="protein sequence ID" value="EWH14477.1"/>
    <property type="molecule type" value="Genomic_DNA"/>
</dbReference>
<keyword evidence="7 9" id="KW-0030">Aminoacyl-tRNA synthetase</keyword>
<evidence type="ECO:0000256" key="3">
    <source>
        <dbReference type="ARBA" id="ARBA00022598"/>
    </source>
</evidence>
<dbReference type="RefSeq" id="WP_034644322.1">
    <property type="nucleotide sequence ID" value="NZ_ARZX01000003.1"/>
</dbReference>
<dbReference type="SUPFAM" id="SSF52374">
    <property type="entry name" value="Nucleotidylyl transferase"/>
    <property type="match status" value="1"/>
</dbReference>
<dbReference type="PANTHER" id="PTHR43766">
    <property type="entry name" value="TRYPTOPHAN--TRNA LIGASE, MITOCHONDRIAL"/>
    <property type="match status" value="1"/>
</dbReference>
<dbReference type="InterPro" id="IPR002305">
    <property type="entry name" value="aa-tRNA-synth_Ic"/>
</dbReference>
<evidence type="ECO:0000313" key="11">
    <source>
        <dbReference type="Proteomes" id="UP000019275"/>
    </source>
</evidence>
<keyword evidence="5 9" id="KW-0067">ATP-binding</keyword>
<comment type="caution">
    <text evidence="10">The sequence shown here is derived from an EMBL/GenBank/DDBJ whole genome shotgun (WGS) entry which is preliminary data.</text>
</comment>
<dbReference type="Proteomes" id="UP000019275">
    <property type="component" value="Unassembled WGS sequence"/>
</dbReference>
<dbReference type="InterPro" id="IPR002306">
    <property type="entry name" value="Trp-tRNA-ligase"/>
</dbReference>
<dbReference type="PANTHER" id="PTHR43766:SF1">
    <property type="entry name" value="TRYPTOPHAN--TRNA LIGASE, MITOCHONDRIAL"/>
    <property type="match status" value="1"/>
</dbReference>
<keyword evidence="3 9" id="KW-0436">Ligase</keyword>
<evidence type="ECO:0000256" key="4">
    <source>
        <dbReference type="ARBA" id="ARBA00022741"/>
    </source>
</evidence>
<evidence type="ECO:0000256" key="8">
    <source>
        <dbReference type="NCBIfam" id="TIGR00233"/>
    </source>
</evidence>
<evidence type="ECO:0000256" key="9">
    <source>
        <dbReference type="RuleBase" id="RU363036"/>
    </source>
</evidence>
<evidence type="ECO:0000256" key="7">
    <source>
        <dbReference type="ARBA" id="ARBA00023146"/>
    </source>
</evidence>
<organism evidence="10 11">
    <name type="scientific">Cellulophaga geojensis KL-A</name>
    <dbReference type="NCBI Taxonomy" id="1328323"/>
    <lineage>
        <taxon>Bacteria</taxon>
        <taxon>Pseudomonadati</taxon>
        <taxon>Bacteroidota</taxon>
        <taxon>Flavobacteriia</taxon>
        <taxon>Flavobacteriales</taxon>
        <taxon>Flavobacteriaceae</taxon>
        <taxon>Cellulophaga</taxon>
    </lineage>
</organism>
<evidence type="ECO:0000313" key="10">
    <source>
        <dbReference type="EMBL" id="EWH14477.1"/>
    </source>
</evidence>
<dbReference type="GO" id="GO:0004830">
    <property type="term" value="F:tryptophan-tRNA ligase activity"/>
    <property type="evidence" value="ECO:0007669"/>
    <property type="project" value="UniProtKB-EC"/>
</dbReference>
<reference evidence="10 11" key="1">
    <citation type="journal article" date="2014" name="Genome Announc.">
        <title>Draft Genome Sequence of the Carrageenan-Degrading Bacterium Cellulophaga sp. Strain KL-A, Isolated from Decaying Marine Algae.</title>
        <authorList>
            <person name="Shan D."/>
            <person name="Ying J."/>
            <person name="Li X."/>
            <person name="Gao Z."/>
            <person name="Wei G."/>
            <person name="Shao Z."/>
        </authorList>
    </citation>
    <scope>NUCLEOTIDE SEQUENCE [LARGE SCALE GENOMIC DNA]</scope>
    <source>
        <strain evidence="10 11">KL-A</strain>
    </source>
</reference>
<evidence type="ECO:0000256" key="5">
    <source>
        <dbReference type="ARBA" id="ARBA00022840"/>
    </source>
</evidence>
<sequence>MARVLTGVQSTGVPHLGNILGAIMPAIEMANDPKNESFLFIADMHSLTQIKNGEELRNNTYAVAATWLAFGLDIEKTVFYRQSDVPQTTELSWYLSCFFPYQRLTLAHSFKDKADRLEDVNAGLFTYPMLMAADILLYDAEIVPVGKDQMQHLEITRDVASRFHAQLGETFVLPQGKVQEESKFIPGTDGTKMSKSKGNLINLFQTDKKLRKQIMGIQTDSRPMEDPKDPEGDNVFELYKILATPEQVDEMRAKYKGGNYGYGHAKQELFELIVDKFADAREKYNYYMNNLDEIDAALAKGAAKATAVATEVLSRVRAKVGY</sequence>
<dbReference type="Pfam" id="PF00579">
    <property type="entry name" value="tRNA-synt_1b"/>
    <property type="match status" value="1"/>
</dbReference>